<reference evidence="3 4" key="1">
    <citation type="journal article" date="2010" name="Stand. Genomic Sci.">
        <title>Complete genome sequence of Archaeoglobus profundus type strain (AV18).</title>
        <authorList>
            <person name="von Jan M."/>
            <person name="Lapidus A."/>
            <person name="Del Rio T.G."/>
            <person name="Copeland A."/>
            <person name="Tice H."/>
            <person name="Cheng J.F."/>
            <person name="Lucas S."/>
            <person name="Chen F."/>
            <person name="Nolan M."/>
            <person name="Goodwin L."/>
            <person name="Han C."/>
            <person name="Pitluck S."/>
            <person name="Liolios K."/>
            <person name="Ivanova N."/>
            <person name="Mavromatis K."/>
            <person name="Ovchinnikova G."/>
            <person name="Chertkov O."/>
            <person name="Pati A."/>
            <person name="Chen A."/>
            <person name="Palaniappan K."/>
            <person name="Land M."/>
            <person name="Hauser L."/>
            <person name="Chang Y.J."/>
            <person name="Jeffries C.D."/>
            <person name="Saunders E."/>
            <person name="Brettin T."/>
            <person name="Detter J.C."/>
            <person name="Chain P."/>
            <person name="Eichinger K."/>
            <person name="Huber H."/>
            <person name="Spring S."/>
            <person name="Rohde M."/>
            <person name="Goker M."/>
            <person name="Wirth R."/>
            <person name="Woyke T."/>
            <person name="Bristow J."/>
            <person name="Eisen J.A."/>
            <person name="Markowitz V."/>
            <person name="Hugenholtz P."/>
            <person name="Kyrpides N.C."/>
            <person name="Klenk H.P."/>
        </authorList>
    </citation>
    <scope>NUCLEOTIDE SEQUENCE [LARGE SCALE GENOMIC DNA]</scope>
    <source>
        <strain evidence="4">DSM 5631 / JCM 9629 / NBRC 100127 / Av18</strain>
    </source>
</reference>
<dbReference type="Pfam" id="PF13439">
    <property type="entry name" value="Glyco_transf_4"/>
    <property type="match status" value="1"/>
</dbReference>
<keyword evidence="3" id="KW-0808">Transferase</keyword>
<evidence type="ECO:0000313" key="4">
    <source>
        <dbReference type="Proteomes" id="UP000001901"/>
    </source>
</evidence>
<proteinExistence type="predicted"/>
<protein>
    <submittedName>
        <fullName evidence="3">Glycosyl transferase group 1</fullName>
    </submittedName>
</protein>
<dbReference type="InterPro" id="IPR050194">
    <property type="entry name" value="Glycosyltransferase_grp1"/>
</dbReference>
<feature type="domain" description="Glycosyltransferase subfamily 4-like N-terminal" evidence="2">
    <location>
        <begin position="43"/>
        <end position="132"/>
    </location>
</feature>
<dbReference type="InterPro" id="IPR028098">
    <property type="entry name" value="Glyco_trans_4-like_N"/>
</dbReference>
<dbReference type="GO" id="GO:0016757">
    <property type="term" value="F:glycosyltransferase activity"/>
    <property type="evidence" value="ECO:0007669"/>
    <property type="project" value="InterPro"/>
</dbReference>
<dbReference type="Proteomes" id="UP000001901">
    <property type="component" value="Chromosome"/>
</dbReference>
<dbReference type="OrthoDB" id="132546at2157"/>
<dbReference type="EMBL" id="CP001857">
    <property type="protein sequence ID" value="ADB58764.1"/>
    <property type="molecule type" value="Genomic_DNA"/>
</dbReference>
<dbReference type="eggNOG" id="arCOG01403">
    <property type="taxonomic scope" value="Archaea"/>
</dbReference>
<dbReference type="SUPFAM" id="SSF53756">
    <property type="entry name" value="UDP-Glycosyltransferase/glycogen phosphorylase"/>
    <property type="match status" value="1"/>
</dbReference>
<dbReference type="Pfam" id="PF00534">
    <property type="entry name" value="Glycos_transf_1"/>
    <property type="match status" value="1"/>
</dbReference>
<dbReference type="CAZy" id="GT4">
    <property type="family name" value="Glycosyltransferase Family 4"/>
</dbReference>
<sequence length="325" mass="36671">MRILMLSEFYGKTGGINTHMTELSRFLRHEVILSNSIESMSVRPDIVHIHHAFTPLTFRALKIAKKKGIPAIVTNHSIAPLHNSYFWKLLKLGFRYLNYASAIIAVSNVAKKFISNFTSKKVVVIPNGVDVKKFRPMKDNEQRKALLYIGRLSARKGVHILIPLLFKCLKEFDAELIIAGKDEMFTLPILKLQRTLCKNVKILGFVPDDNLPKLYNYADLTLMPSITMESFGITAIESLACSTPVVATKVGALPEIIKSGGITTNLWELPKVVANLLSNPDRTRKLGKEGRKLVEKEYSWDVVAKRIESIYSKVLDGEFDEERNT</sequence>
<dbReference type="STRING" id="572546.Arcpr_1719"/>
<dbReference type="HOGENOM" id="CLU_009583_0_3_2"/>
<dbReference type="InterPro" id="IPR001296">
    <property type="entry name" value="Glyco_trans_1"/>
</dbReference>
<dbReference type="CDD" id="cd03801">
    <property type="entry name" value="GT4_PimA-like"/>
    <property type="match status" value="1"/>
</dbReference>
<accession>D2RF70</accession>
<dbReference type="PaxDb" id="572546-Arcpr_1719"/>
<keyword evidence="4" id="KW-1185">Reference proteome</keyword>
<name>D2RF70_ARCPA</name>
<dbReference type="PANTHER" id="PTHR45947:SF3">
    <property type="entry name" value="SULFOQUINOVOSYL TRANSFERASE SQD2"/>
    <property type="match status" value="1"/>
</dbReference>
<evidence type="ECO:0000313" key="3">
    <source>
        <dbReference type="EMBL" id="ADB58764.1"/>
    </source>
</evidence>
<evidence type="ECO:0000259" key="2">
    <source>
        <dbReference type="Pfam" id="PF13439"/>
    </source>
</evidence>
<evidence type="ECO:0000259" key="1">
    <source>
        <dbReference type="Pfam" id="PF00534"/>
    </source>
</evidence>
<dbReference type="KEGG" id="apo:Arcpr_1719"/>
<dbReference type="GeneID" id="8740413"/>
<dbReference type="Gene3D" id="3.40.50.2000">
    <property type="entry name" value="Glycogen Phosphorylase B"/>
    <property type="match status" value="2"/>
</dbReference>
<dbReference type="PANTHER" id="PTHR45947">
    <property type="entry name" value="SULFOQUINOVOSYL TRANSFERASE SQD2"/>
    <property type="match status" value="1"/>
</dbReference>
<organism evidence="3 4">
    <name type="scientific">Archaeoglobus profundus (strain DSM 5631 / JCM 9629 / NBRC 100127 / Av18)</name>
    <dbReference type="NCBI Taxonomy" id="572546"/>
    <lineage>
        <taxon>Archaea</taxon>
        <taxon>Methanobacteriati</taxon>
        <taxon>Methanobacteriota</taxon>
        <taxon>Archaeoglobi</taxon>
        <taxon>Archaeoglobales</taxon>
        <taxon>Archaeoglobaceae</taxon>
        <taxon>Archaeoglobus</taxon>
    </lineage>
</organism>
<dbReference type="AlphaFoldDB" id="D2RF70"/>
<dbReference type="RefSeq" id="WP_012941099.1">
    <property type="nucleotide sequence ID" value="NC_013741.1"/>
</dbReference>
<feature type="domain" description="Glycosyl transferase family 1" evidence="1">
    <location>
        <begin position="137"/>
        <end position="292"/>
    </location>
</feature>
<gene>
    <name evidence="3" type="ordered locus">Arcpr_1719</name>
</gene>